<accession>A0ABV8R483</accession>
<feature type="region of interest" description="Disordered" evidence="1">
    <location>
        <begin position="23"/>
        <end position="69"/>
    </location>
</feature>
<sequence length="211" mass="21952">MPRLLHVSVIALAASLALAGCSSTTSASSSQTSSTVAQASESSGARSVESNNPQASDPGAAPASGDKITGSGYSIVVPEGWTKPDQDPAQQGLDVVVVNRNDTDGFADNVNVLLSPAGKVTPEQVESQGVKEIKDAGATDVVIRPRTTVAGSESAHLSAMFSHSGAKYQIEQFYQTHGEQTFITTFSFSTTVSQADRDALCDSVLKTWSWA</sequence>
<dbReference type="EMBL" id="JBHSCQ010000022">
    <property type="protein sequence ID" value="MFC4266996.1"/>
    <property type="molecule type" value="Genomic_DNA"/>
</dbReference>
<protein>
    <recommendedName>
        <fullName evidence="5">Lipoprotein</fullName>
    </recommendedName>
</protein>
<feature type="signal peptide" evidence="2">
    <location>
        <begin position="1"/>
        <end position="19"/>
    </location>
</feature>
<dbReference type="RefSeq" id="WP_230065790.1">
    <property type="nucleotide sequence ID" value="NZ_BAABLL010000010.1"/>
</dbReference>
<evidence type="ECO:0000256" key="1">
    <source>
        <dbReference type="SAM" id="MobiDB-lite"/>
    </source>
</evidence>
<feature type="compositionally biased region" description="Low complexity" evidence="1">
    <location>
        <begin position="23"/>
        <end position="43"/>
    </location>
</feature>
<feature type="compositionally biased region" description="Polar residues" evidence="1">
    <location>
        <begin position="44"/>
        <end position="55"/>
    </location>
</feature>
<reference evidence="4" key="1">
    <citation type="journal article" date="2019" name="Int. J. Syst. Evol. Microbiol.">
        <title>The Global Catalogue of Microorganisms (GCM) 10K type strain sequencing project: providing services to taxonomists for standard genome sequencing and annotation.</title>
        <authorList>
            <consortium name="The Broad Institute Genomics Platform"/>
            <consortium name="The Broad Institute Genome Sequencing Center for Infectious Disease"/>
            <person name="Wu L."/>
            <person name="Ma J."/>
        </authorList>
    </citation>
    <scope>NUCLEOTIDE SEQUENCE [LARGE SCALE GENOMIC DNA]</scope>
    <source>
        <strain evidence="4">CGMCC 1.10698</strain>
    </source>
</reference>
<dbReference type="Gene3D" id="3.40.1000.10">
    <property type="entry name" value="Mog1/PsbP, alpha/beta/alpha sandwich"/>
    <property type="match status" value="1"/>
</dbReference>
<feature type="chain" id="PRO_5045102111" description="Lipoprotein" evidence="2">
    <location>
        <begin position="20"/>
        <end position="211"/>
    </location>
</feature>
<gene>
    <name evidence="3" type="ORF">ACFOW9_15405</name>
</gene>
<keyword evidence="4" id="KW-1185">Reference proteome</keyword>
<name>A0ABV8R483_9MICC</name>
<evidence type="ECO:0000313" key="3">
    <source>
        <dbReference type="EMBL" id="MFC4266996.1"/>
    </source>
</evidence>
<evidence type="ECO:0000313" key="4">
    <source>
        <dbReference type="Proteomes" id="UP001595773"/>
    </source>
</evidence>
<dbReference type="PROSITE" id="PS51257">
    <property type="entry name" value="PROKAR_LIPOPROTEIN"/>
    <property type="match status" value="1"/>
</dbReference>
<comment type="caution">
    <text evidence="3">The sequence shown here is derived from an EMBL/GenBank/DDBJ whole genome shotgun (WGS) entry which is preliminary data.</text>
</comment>
<proteinExistence type="predicted"/>
<evidence type="ECO:0000256" key="2">
    <source>
        <dbReference type="SAM" id="SignalP"/>
    </source>
</evidence>
<dbReference type="Proteomes" id="UP001595773">
    <property type="component" value="Unassembled WGS sequence"/>
</dbReference>
<evidence type="ECO:0008006" key="5">
    <source>
        <dbReference type="Google" id="ProtNLM"/>
    </source>
</evidence>
<keyword evidence="2" id="KW-0732">Signal</keyword>
<organism evidence="3 4">
    <name type="scientific">Arthrobacter cryoconiti</name>
    <dbReference type="NCBI Taxonomy" id="748907"/>
    <lineage>
        <taxon>Bacteria</taxon>
        <taxon>Bacillati</taxon>
        <taxon>Actinomycetota</taxon>
        <taxon>Actinomycetes</taxon>
        <taxon>Micrococcales</taxon>
        <taxon>Micrococcaceae</taxon>
        <taxon>Arthrobacter</taxon>
    </lineage>
</organism>